<feature type="region of interest" description="Disordered" evidence="1">
    <location>
        <begin position="1"/>
        <end position="28"/>
    </location>
</feature>
<name>A0ABS9XW78_9ACTN</name>
<sequence length="108" mass="11772">MTSPNLTPTKRIGDPRCGSRDTDDSPSCGAPATWHIAWRLAPLAEFSLICDEHMAQAQRTFVYEDRHPADVVCDMPGTGWAIGSPSYCTLPSDDTDRSFLASKEAPTT</sequence>
<evidence type="ECO:0000256" key="1">
    <source>
        <dbReference type="SAM" id="MobiDB-lite"/>
    </source>
</evidence>
<gene>
    <name evidence="2" type="ORF">MQN93_42240</name>
</gene>
<dbReference type="Proteomes" id="UP001165270">
    <property type="component" value="Unassembled WGS sequence"/>
</dbReference>
<evidence type="ECO:0000313" key="2">
    <source>
        <dbReference type="EMBL" id="MCI3246332.1"/>
    </source>
</evidence>
<protein>
    <submittedName>
        <fullName evidence="2">Uncharacterized protein</fullName>
    </submittedName>
</protein>
<proteinExistence type="predicted"/>
<dbReference type="EMBL" id="JALDAX010000032">
    <property type="protein sequence ID" value="MCI3246332.1"/>
    <property type="molecule type" value="Genomic_DNA"/>
</dbReference>
<accession>A0ABS9XW78</accession>
<comment type="caution">
    <text evidence="2">The sequence shown here is derived from an EMBL/GenBank/DDBJ whole genome shotgun (WGS) entry which is preliminary data.</text>
</comment>
<dbReference type="RefSeq" id="WP_242713683.1">
    <property type="nucleotide sequence ID" value="NZ_JALDAX010000032.1"/>
</dbReference>
<keyword evidence="3" id="KW-1185">Reference proteome</keyword>
<evidence type="ECO:0000313" key="3">
    <source>
        <dbReference type="Proteomes" id="UP001165270"/>
    </source>
</evidence>
<feature type="compositionally biased region" description="Basic and acidic residues" evidence="1">
    <location>
        <begin position="11"/>
        <end position="23"/>
    </location>
</feature>
<organism evidence="2 3">
    <name type="scientific">Streptomyces spinosisporus</name>
    <dbReference type="NCBI Taxonomy" id="2927582"/>
    <lineage>
        <taxon>Bacteria</taxon>
        <taxon>Bacillati</taxon>
        <taxon>Actinomycetota</taxon>
        <taxon>Actinomycetes</taxon>
        <taxon>Kitasatosporales</taxon>
        <taxon>Streptomycetaceae</taxon>
        <taxon>Streptomyces</taxon>
    </lineage>
</organism>
<reference evidence="2" key="1">
    <citation type="submission" date="2022-03" db="EMBL/GenBank/DDBJ databases">
        <title>Streptomyces 7R015 and 7R016 isolated from Barleria lupulina in Thailand.</title>
        <authorList>
            <person name="Kanchanasin P."/>
            <person name="Phongsopitanun W."/>
            <person name="Tanasupawat S."/>
        </authorList>
    </citation>
    <scope>NUCLEOTIDE SEQUENCE</scope>
    <source>
        <strain evidence="2">7R016</strain>
    </source>
</reference>